<evidence type="ECO:0000313" key="2">
    <source>
        <dbReference type="Proteomes" id="UP000318017"/>
    </source>
</evidence>
<dbReference type="Proteomes" id="UP000318017">
    <property type="component" value="Chromosome"/>
</dbReference>
<organism evidence="1 2">
    <name type="scientific">Aureliella helgolandensis</name>
    <dbReference type="NCBI Taxonomy" id="2527968"/>
    <lineage>
        <taxon>Bacteria</taxon>
        <taxon>Pseudomonadati</taxon>
        <taxon>Planctomycetota</taxon>
        <taxon>Planctomycetia</taxon>
        <taxon>Pirellulales</taxon>
        <taxon>Pirellulaceae</taxon>
        <taxon>Aureliella</taxon>
    </lineage>
</organism>
<sequence>MDRWYPCDAVSKDSTETKVTASSRMPFVNVIAETGTKFAIAKRALVVEHCFGNVHLSFRGHHPRLLANDAKTFDSASDRYVNQR</sequence>
<reference evidence="1 2" key="1">
    <citation type="submission" date="2019-02" db="EMBL/GenBank/DDBJ databases">
        <title>Deep-cultivation of Planctomycetes and their phenomic and genomic characterization uncovers novel biology.</title>
        <authorList>
            <person name="Wiegand S."/>
            <person name="Jogler M."/>
            <person name="Boedeker C."/>
            <person name="Pinto D."/>
            <person name="Vollmers J."/>
            <person name="Rivas-Marin E."/>
            <person name="Kohn T."/>
            <person name="Peeters S.H."/>
            <person name="Heuer A."/>
            <person name="Rast P."/>
            <person name="Oberbeckmann S."/>
            <person name="Bunk B."/>
            <person name="Jeske O."/>
            <person name="Meyerdierks A."/>
            <person name="Storesund J.E."/>
            <person name="Kallscheuer N."/>
            <person name="Luecker S."/>
            <person name="Lage O.M."/>
            <person name="Pohl T."/>
            <person name="Merkel B.J."/>
            <person name="Hornburger P."/>
            <person name="Mueller R.-W."/>
            <person name="Bruemmer F."/>
            <person name="Labrenz M."/>
            <person name="Spormann A.M."/>
            <person name="Op den Camp H."/>
            <person name="Overmann J."/>
            <person name="Amann R."/>
            <person name="Jetten M.S.M."/>
            <person name="Mascher T."/>
            <person name="Medema M.H."/>
            <person name="Devos D.P."/>
            <person name="Kaster A.-K."/>
            <person name="Ovreas L."/>
            <person name="Rohde M."/>
            <person name="Galperin M.Y."/>
            <person name="Jogler C."/>
        </authorList>
    </citation>
    <scope>NUCLEOTIDE SEQUENCE [LARGE SCALE GENOMIC DNA]</scope>
    <source>
        <strain evidence="1 2">Q31a</strain>
    </source>
</reference>
<keyword evidence="2" id="KW-1185">Reference proteome</keyword>
<gene>
    <name evidence="1" type="ORF">Q31a_41690</name>
</gene>
<proteinExistence type="predicted"/>
<accession>A0A518GB51</accession>
<dbReference type="AlphaFoldDB" id="A0A518GB51"/>
<name>A0A518GB51_9BACT</name>
<evidence type="ECO:0008006" key="3">
    <source>
        <dbReference type="Google" id="ProtNLM"/>
    </source>
</evidence>
<dbReference type="KEGG" id="ahel:Q31a_41690"/>
<evidence type="ECO:0000313" key="1">
    <source>
        <dbReference type="EMBL" id="QDV25841.1"/>
    </source>
</evidence>
<dbReference type="EMBL" id="CP036298">
    <property type="protein sequence ID" value="QDV25841.1"/>
    <property type="molecule type" value="Genomic_DNA"/>
</dbReference>
<dbReference type="RefSeq" id="WP_197355401.1">
    <property type="nucleotide sequence ID" value="NZ_CP036298.1"/>
</dbReference>
<protein>
    <recommendedName>
        <fullName evidence="3">Transposase DDE domain-containing protein</fullName>
    </recommendedName>
</protein>